<proteinExistence type="predicted"/>
<keyword evidence="2" id="KW-1185">Reference proteome</keyword>
<dbReference type="RefSeq" id="WP_155305721.1">
    <property type="nucleotide sequence ID" value="NZ_AP021875.1"/>
</dbReference>
<dbReference type="EMBL" id="AP021875">
    <property type="protein sequence ID" value="BBO76923.1"/>
    <property type="molecule type" value="Genomic_DNA"/>
</dbReference>
<dbReference type="Proteomes" id="UP000427769">
    <property type="component" value="Chromosome"/>
</dbReference>
<protein>
    <submittedName>
        <fullName evidence="1">Uncharacterized protein</fullName>
    </submittedName>
</protein>
<dbReference type="KEGG" id="dwd:DSCW_43400"/>
<gene>
    <name evidence="1" type="ORF">DSCW_43400</name>
</gene>
<evidence type="ECO:0000313" key="1">
    <source>
        <dbReference type="EMBL" id="BBO76923.1"/>
    </source>
</evidence>
<sequence length="148" mass="16993">MPLKAKEIYEQYGIPTRRIQYFVDAGLVNCQDNPGRGPTGRTFSCDNLLELFLAEELSSVCRLELSKIKFVFEALKERWPSMLTCSTHQVDKPSGFFLVIFDGGEDIHFHGVRERETMKRSNIVDIKLSKYTSALVVNISKLYDRIKP</sequence>
<accession>A0A5K7ZAV0</accession>
<evidence type="ECO:0000313" key="2">
    <source>
        <dbReference type="Proteomes" id="UP000427769"/>
    </source>
</evidence>
<name>A0A5K7ZAV0_9BACT</name>
<reference evidence="1 2" key="1">
    <citation type="submission" date="2019-11" db="EMBL/GenBank/DDBJ databases">
        <title>Comparative genomics of hydrocarbon-degrading Desulfosarcina strains.</title>
        <authorList>
            <person name="Watanabe M."/>
            <person name="Kojima H."/>
            <person name="Fukui M."/>
        </authorList>
    </citation>
    <scope>NUCLEOTIDE SEQUENCE [LARGE SCALE GENOMIC DNA]</scope>
    <source>
        <strain evidence="1 2">PP31</strain>
    </source>
</reference>
<organism evidence="1 2">
    <name type="scientific">Desulfosarcina widdelii</name>
    <dbReference type="NCBI Taxonomy" id="947919"/>
    <lineage>
        <taxon>Bacteria</taxon>
        <taxon>Pseudomonadati</taxon>
        <taxon>Thermodesulfobacteriota</taxon>
        <taxon>Desulfobacteria</taxon>
        <taxon>Desulfobacterales</taxon>
        <taxon>Desulfosarcinaceae</taxon>
        <taxon>Desulfosarcina</taxon>
    </lineage>
</organism>
<dbReference type="AlphaFoldDB" id="A0A5K7ZAV0"/>